<evidence type="ECO:0000259" key="2">
    <source>
        <dbReference type="Pfam" id="PF13472"/>
    </source>
</evidence>
<keyword evidence="1" id="KW-0732">Signal</keyword>
<dbReference type="SUPFAM" id="SSF52266">
    <property type="entry name" value="SGNH hydrolase"/>
    <property type="match status" value="1"/>
</dbReference>
<evidence type="ECO:0000313" key="3">
    <source>
        <dbReference type="EMBL" id="GEP42356.1"/>
    </source>
</evidence>
<dbReference type="PANTHER" id="PTHR30383:SF5">
    <property type="entry name" value="SGNH HYDROLASE-TYPE ESTERASE DOMAIN-CONTAINING PROTEIN"/>
    <property type="match status" value="1"/>
</dbReference>
<organism evidence="3 4">
    <name type="scientific">Brevifollis gellanilyticus</name>
    <dbReference type="NCBI Taxonomy" id="748831"/>
    <lineage>
        <taxon>Bacteria</taxon>
        <taxon>Pseudomonadati</taxon>
        <taxon>Verrucomicrobiota</taxon>
        <taxon>Verrucomicrobiia</taxon>
        <taxon>Verrucomicrobiales</taxon>
        <taxon>Verrucomicrobiaceae</taxon>
    </lineage>
</organism>
<proteinExistence type="predicted"/>
<protein>
    <recommendedName>
        <fullName evidence="2">SGNH hydrolase-type esterase domain-containing protein</fullName>
    </recommendedName>
</protein>
<dbReference type="Proteomes" id="UP000321577">
    <property type="component" value="Unassembled WGS sequence"/>
</dbReference>
<dbReference type="AlphaFoldDB" id="A0A512M6J1"/>
<sequence>MHLRHLFASLLLSLPVFAETQLPPNSRVAIIGDSITEQKLYSRFIETYLLACTGRQDIKCFQFGWSGETAQGFSQRLENDLDVFKPTVATTCYGMNDGRYVPYDPSIGANYEKWMRLVLTKLKEVGVKNIVAGSPGAVDTRWFVKQSATADQYNDNLAHLRDVDRKLATEFQTAFADVHAEMINAMGPAKAKLGADYDVGGRDGVHPGANGHLLMAAAFLKGLGLDGNIGEITVDMTGASTGSEGHTVSGSKGTAEIESSKWPFYLEPETRKITEFCKFNEELNRYTLRVKNLEAAKAKVTWGTETKEFTKEQLTTGINLAAEFTKSPFDAPFIKLATAVSAKQAYETPMIKAMITNFRNFANDAKDDPEFATALNTLKQKMMAKQEKLDVDAHAKLVPVKHTIKVESLK</sequence>
<dbReference type="PANTHER" id="PTHR30383">
    <property type="entry name" value="THIOESTERASE 1/PROTEASE 1/LYSOPHOSPHOLIPASE L1"/>
    <property type="match status" value="1"/>
</dbReference>
<dbReference type="InterPro" id="IPR013830">
    <property type="entry name" value="SGNH_hydro"/>
</dbReference>
<dbReference type="Pfam" id="PF13472">
    <property type="entry name" value="Lipase_GDSL_2"/>
    <property type="match status" value="1"/>
</dbReference>
<dbReference type="InterPro" id="IPR036514">
    <property type="entry name" value="SGNH_hydro_sf"/>
</dbReference>
<feature type="chain" id="PRO_5022037473" description="SGNH hydrolase-type esterase domain-containing protein" evidence="1">
    <location>
        <begin position="19"/>
        <end position="410"/>
    </location>
</feature>
<comment type="caution">
    <text evidence="3">The sequence shown here is derived from an EMBL/GenBank/DDBJ whole genome shotgun (WGS) entry which is preliminary data.</text>
</comment>
<dbReference type="RefSeq" id="WP_146849958.1">
    <property type="nucleotide sequence ID" value="NZ_BKAG01000009.1"/>
</dbReference>
<feature type="signal peptide" evidence="1">
    <location>
        <begin position="1"/>
        <end position="18"/>
    </location>
</feature>
<reference evidence="3 4" key="1">
    <citation type="submission" date="2019-07" db="EMBL/GenBank/DDBJ databases">
        <title>Whole genome shotgun sequence of Brevifollis gellanilyticus NBRC 108608.</title>
        <authorList>
            <person name="Hosoyama A."/>
            <person name="Uohara A."/>
            <person name="Ohji S."/>
            <person name="Ichikawa N."/>
        </authorList>
    </citation>
    <scope>NUCLEOTIDE SEQUENCE [LARGE SCALE GENOMIC DNA]</scope>
    <source>
        <strain evidence="3 4">NBRC 108608</strain>
    </source>
</reference>
<dbReference type="GO" id="GO:0004622">
    <property type="term" value="F:phosphatidylcholine lysophospholipase activity"/>
    <property type="evidence" value="ECO:0007669"/>
    <property type="project" value="TreeGrafter"/>
</dbReference>
<dbReference type="CDD" id="cd01834">
    <property type="entry name" value="SGNH_hydrolase_like_2"/>
    <property type="match status" value="1"/>
</dbReference>
<dbReference type="Gene3D" id="3.40.50.1110">
    <property type="entry name" value="SGNH hydrolase"/>
    <property type="match status" value="1"/>
</dbReference>
<dbReference type="InterPro" id="IPR051532">
    <property type="entry name" value="Ester_Hydrolysis_Enzymes"/>
</dbReference>
<feature type="domain" description="SGNH hydrolase-type esterase" evidence="2">
    <location>
        <begin position="31"/>
        <end position="212"/>
    </location>
</feature>
<name>A0A512M6J1_9BACT</name>
<dbReference type="OrthoDB" id="186847at2"/>
<evidence type="ECO:0000313" key="4">
    <source>
        <dbReference type="Proteomes" id="UP000321577"/>
    </source>
</evidence>
<accession>A0A512M6J1</accession>
<dbReference type="EMBL" id="BKAG01000009">
    <property type="protein sequence ID" value="GEP42356.1"/>
    <property type="molecule type" value="Genomic_DNA"/>
</dbReference>
<keyword evidence="4" id="KW-1185">Reference proteome</keyword>
<evidence type="ECO:0000256" key="1">
    <source>
        <dbReference type="SAM" id="SignalP"/>
    </source>
</evidence>
<gene>
    <name evidence="3" type="ORF">BGE01nite_16470</name>
</gene>